<evidence type="ECO:0000256" key="1">
    <source>
        <dbReference type="SAM" id="MobiDB-lite"/>
    </source>
</evidence>
<proteinExistence type="predicted"/>
<dbReference type="EMBL" id="KN847992">
    <property type="protein sequence ID" value="KIR44955.1"/>
    <property type="molecule type" value="Genomic_DNA"/>
</dbReference>
<feature type="compositionally biased region" description="Low complexity" evidence="1">
    <location>
        <begin position="25"/>
        <end position="43"/>
    </location>
</feature>
<gene>
    <name evidence="2" type="ORF">I312_05728</name>
</gene>
<reference evidence="2" key="1">
    <citation type="submission" date="2015-01" db="EMBL/GenBank/DDBJ databases">
        <title>The Genome Sequence of Cryptococcus gattii CA1280.</title>
        <authorList>
            <consortium name="The Broad Institute Genomics Platform"/>
            <person name="Cuomo C."/>
            <person name="Litvintseva A."/>
            <person name="Chen Y."/>
            <person name="Heitman J."/>
            <person name="Sun S."/>
            <person name="Springer D."/>
            <person name="Dromer F."/>
            <person name="Young S."/>
            <person name="Zeng Q."/>
            <person name="Gargeya S."/>
            <person name="Abouelleil A."/>
            <person name="Alvarado L."/>
            <person name="Chapman S.B."/>
            <person name="Gainer-Dewar J."/>
            <person name="Goldberg J."/>
            <person name="Griggs A."/>
            <person name="Gujja S."/>
            <person name="Hansen M."/>
            <person name="Howarth C."/>
            <person name="Imamovic A."/>
            <person name="Larimer J."/>
            <person name="Murphy C."/>
            <person name="Naylor J."/>
            <person name="Pearson M."/>
            <person name="Priest M."/>
            <person name="Roberts A."/>
            <person name="Saif S."/>
            <person name="Shea T."/>
            <person name="Sykes S."/>
            <person name="Wortman J."/>
            <person name="Nusbaum C."/>
            <person name="Birren B."/>
        </authorList>
    </citation>
    <scope>NUCLEOTIDE SEQUENCE [LARGE SCALE GENOMIC DNA]</scope>
    <source>
        <strain evidence="2">CA1280</strain>
    </source>
</reference>
<name>A0A0D0VJ93_CRYGA</name>
<evidence type="ECO:0000313" key="2">
    <source>
        <dbReference type="EMBL" id="KIR44955.1"/>
    </source>
</evidence>
<organism evidence="2">
    <name type="scientific">Cryptococcus bacillisporus CA1280</name>
    <dbReference type="NCBI Taxonomy" id="1296109"/>
    <lineage>
        <taxon>Eukaryota</taxon>
        <taxon>Fungi</taxon>
        <taxon>Dikarya</taxon>
        <taxon>Basidiomycota</taxon>
        <taxon>Agaricomycotina</taxon>
        <taxon>Tremellomycetes</taxon>
        <taxon>Tremellales</taxon>
        <taxon>Cryptococcaceae</taxon>
        <taxon>Cryptococcus</taxon>
        <taxon>Cryptococcus gattii species complex</taxon>
    </lineage>
</organism>
<protein>
    <submittedName>
        <fullName evidence="2">Uncharacterized protein</fullName>
    </submittedName>
</protein>
<accession>A0A0D0VJ93</accession>
<dbReference type="HOGENOM" id="CLU_2026630_0_0_1"/>
<sequence length="122" mass="13420">MTSTGTTEEDWASIRAAALAQFTSDSPLTPLSSPSGSDSHLSPVPSSHQAFSEHSRSSIGDPTLYDGHPKNKDRPYPLSLIPFDLSEPYEASENLTIRSYDEACKVDYLGEDRVDAYKKEDH</sequence>
<feature type="region of interest" description="Disordered" evidence="1">
    <location>
        <begin position="25"/>
        <end position="79"/>
    </location>
</feature>
<dbReference type="AlphaFoldDB" id="A0A0D0VJ93"/>